<dbReference type="PANTHER" id="PTHR37542">
    <property type="entry name" value="HELO DOMAIN-CONTAINING PROTEIN-RELATED"/>
    <property type="match status" value="1"/>
</dbReference>
<keyword evidence="4" id="KW-1185">Reference proteome</keyword>
<proteinExistence type="predicted"/>
<evidence type="ECO:0000313" key="4">
    <source>
        <dbReference type="Proteomes" id="UP000664534"/>
    </source>
</evidence>
<accession>A0A8H3FZN5</accession>
<reference evidence="3" key="1">
    <citation type="submission" date="2021-03" db="EMBL/GenBank/DDBJ databases">
        <authorList>
            <person name="Tagirdzhanova G."/>
        </authorList>
    </citation>
    <scope>NUCLEOTIDE SEQUENCE</scope>
</reference>
<dbReference type="Gene3D" id="1.10.510.10">
    <property type="entry name" value="Transferase(Phosphotransferase) domain 1"/>
    <property type="match status" value="1"/>
</dbReference>
<dbReference type="SUPFAM" id="SSF56112">
    <property type="entry name" value="Protein kinase-like (PK-like)"/>
    <property type="match status" value="1"/>
</dbReference>
<sequence length="513" mass="57820">MAEAILTIVAFPVAVFTTLEAFQRCGEYIAKKVQSYKHAPKAAQNFQVFGTNLHQGLLKDNLEIAQWAFQANSNISSSSKKALESSLQSLKETLITADKLLDKFLKDDGSVHWRYRMLDPEQKFAACFKDLQSWQSVFVGIISILDKHRQVKTQRNLLTARKFVTKSRLHNSQDLQLDAPHLWLGLAQMTDSKQFRDASVAIEKREYSEFDDKVELGVITSDLAHALSDESRGIMKCLGYRETPRLELIFELPSGVDEIQTLCRLMLKDLAQGYAGRHSLDQRFRLARQLSEAVLSVHTKGLVHKNIRSNTVLIMREKPVDENSEGALGLGAPYLSNWSIVRGTADLSVSNPNDHWEEDIYRHQTCQGEGQYAKSSRYNMGHDIYSLGVCLLELGLWESFIVEREPTDGMQLQRCLSDTFAWKAIKLGYMEQTEIGSTKRVIQPRCVQVVMEALALELLPQRMGPTYANLVVSCLRCLEAGLGGIKDFGEVEVDEVGVNFNEVVVRTLSGLRV</sequence>
<dbReference type="PANTHER" id="PTHR37542:SF3">
    <property type="entry name" value="PRION-INHIBITION AND PROPAGATION HELO DOMAIN-CONTAINING PROTEIN"/>
    <property type="match status" value="1"/>
</dbReference>
<comment type="caution">
    <text evidence="3">The sequence shown here is derived from an EMBL/GenBank/DDBJ whole genome shotgun (WGS) entry which is preliminary data.</text>
</comment>
<name>A0A8H3FZN5_9LECA</name>
<dbReference type="OrthoDB" id="1911848at2759"/>
<feature type="domain" description="Protein kinase" evidence="2">
    <location>
        <begin position="131"/>
        <end position="513"/>
    </location>
</feature>
<dbReference type="EMBL" id="CAJPDT010000071">
    <property type="protein sequence ID" value="CAF9933586.1"/>
    <property type="molecule type" value="Genomic_DNA"/>
</dbReference>
<dbReference type="InterPro" id="IPR011009">
    <property type="entry name" value="Kinase-like_dom_sf"/>
</dbReference>
<feature type="chain" id="PRO_5034370262" description="Protein kinase domain-containing protein" evidence="1">
    <location>
        <begin position="22"/>
        <end position="513"/>
    </location>
</feature>
<evidence type="ECO:0000313" key="3">
    <source>
        <dbReference type="EMBL" id="CAF9933586.1"/>
    </source>
</evidence>
<keyword evidence="1" id="KW-0732">Signal</keyword>
<dbReference type="PROSITE" id="PS50011">
    <property type="entry name" value="PROTEIN_KINASE_DOM"/>
    <property type="match status" value="1"/>
</dbReference>
<organism evidence="3 4">
    <name type="scientific">Imshaugia aleurites</name>
    <dbReference type="NCBI Taxonomy" id="172621"/>
    <lineage>
        <taxon>Eukaryota</taxon>
        <taxon>Fungi</taxon>
        <taxon>Dikarya</taxon>
        <taxon>Ascomycota</taxon>
        <taxon>Pezizomycotina</taxon>
        <taxon>Lecanoromycetes</taxon>
        <taxon>OSLEUM clade</taxon>
        <taxon>Lecanoromycetidae</taxon>
        <taxon>Lecanorales</taxon>
        <taxon>Lecanorineae</taxon>
        <taxon>Parmeliaceae</taxon>
        <taxon>Imshaugia</taxon>
    </lineage>
</organism>
<gene>
    <name evidence="3" type="ORF">IMSHALPRED_009409</name>
</gene>
<dbReference type="Proteomes" id="UP000664534">
    <property type="component" value="Unassembled WGS sequence"/>
</dbReference>
<feature type="signal peptide" evidence="1">
    <location>
        <begin position="1"/>
        <end position="21"/>
    </location>
</feature>
<evidence type="ECO:0000256" key="1">
    <source>
        <dbReference type="SAM" id="SignalP"/>
    </source>
</evidence>
<dbReference type="GO" id="GO:0004672">
    <property type="term" value="F:protein kinase activity"/>
    <property type="evidence" value="ECO:0007669"/>
    <property type="project" value="InterPro"/>
</dbReference>
<dbReference type="InterPro" id="IPR000719">
    <property type="entry name" value="Prot_kinase_dom"/>
</dbReference>
<dbReference type="AlphaFoldDB" id="A0A8H3FZN5"/>
<dbReference type="GO" id="GO:0005524">
    <property type="term" value="F:ATP binding"/>
    <property type="evidence" value="ECO:0007669"/>
    <property type="project" value="InterPro"/>
</dbReference>
<evidence type="ECO:0000259" key="2">
    <source>
        <dbReference type="PROSITE" id="PS50011"/>
    </source>
</evidence>
<protein>
    <recommendedName>
        <fullName evidence="2">Protein kinase domain-containing protein</fullName>
    </recommendedName>
</protein>